<dbReference type="AlphaFoldDB" id="A0A8S2Y980"/>
<name>A0A8S2Y980_9BILA</name>
<evidence type="ECO:0000313" key="2">
    <source>
        <dbReference type="EMBL" id="CAF4547382.1"/>
    </source>
</evidence>
<dbReference type="Proteomes" id="UP000676336">
    <property type="component" value="Unassembled WGS sequence"/>
</dbReference>
<feature type="region of interest" description="Disordered" evidence="1">
    <location>
        <begin position="17"/>
        <end position="38"/>
    </location>
</feature>
<comment type="caution">
    <text evidence="2">The sequence shown here is derived from an EMBL/GenBank/DDBJ whole genome shotgun (WGS) entry which is preliminary data.</text>
</comment>
<dbReference type="EMBL" id="CAJOBI010092107">
    <property type="protein sequence ID" value="CAF4547382.1"/>
    <property type="molecule type" value="Genomic_DNA"/>
</dbReference>
<accession>A0A8S2Y980</accession>
<protein>
    <submittedName>
        <fullName evidence="2">Uncharacterized protein</fullName>
    </submittedName>
</protein>
<sequence length="38" mass="3915">CLQAEHVYNDDIGIEALSGDRGEIPPPTTTANTASNGS</sequence>
<organism evidence="2 3">
    <name type="scientific">Rotaria magnacalcarata</name>
    <dbReference type="NCBI Taxonomy" id="392030"/>
    <lineage>
        <taxon>Eukaryota</taxon>
        <taxon>Metazoa</taxon>
        <taxon>Spiralia</taxon>
        <taxon>Gnathifera</taxon>
        <taxon>Rotifera</taxon>
        <taxon>Eurotatoria</taxon>
        <taxon>Bdelloidea</taxon>
        <taxon>Philodinida</taxon>
        <taxon>Philodinidae</taxon>
        <taxon>Rotaria</taxon>
    </lineage>
</organism>
<evidence type="ECO:0000313" key="3">
    <source>
        <dbReference type="Proteomes" id="UP000676336"/>
    </source>
</evidence>
<evidence type="ECO:0000256" key="1">
    <source>
        <dbReference type="SAM" id="MobiDB-lite"/>
    </source>
</evidence>
<proteinExistence type="predicted"/>
<gene>
    <name evidence="2" type="ORF">SMN809_LOCUS36888</name>
</gene>
<reference evidence="2" key="1">
    <citation type="submission" date="2021-02" db="EMBL/GenBank/DDBJ databases">
        <authorList>
            <person name="Nowell W R."/>
        </authorList>
    </citation>
    <scope>NUCLEOTIDE SEQUENCE</scope>
</reference>
<feature type="non-terminal residue" evidence="2">
    <location>
        <position position="1"/>
    </location>
</feature>